<dbReference type="RefSeq" id="WP_096580128.1">
    <property type="nucleotide sequence ID" value="NZ_CAWNJS010000001.1"/>
</dbReference>
<reference evidence="1 2" key="1">
    <citation type="submission" date="2017-06" db="EMBL/GenBank/DDBJ databases">
        <title>Genome sequencing of cyanobaciteial culture collection at National Institute for Environmental Studies (NIES).</title>
        <authorList>
            <person name="Hirose Y."/>
            <person name="Shimura Y."/>
            <person name="Fujisawa T."/>
            <person name="Nakamura Y."/>
            <person name="Kawachi M."/>
        </authorList>
    </citation>
    <scope>NUCLEOTIDE SEQUENCE [LARGE SCALE GENOMIC DNA]</scope>
    <source>
        <strain evidence="1 2">NIES-37</strain>
    </source>
</reference>
<organism evidence="1 2">
    <name type="scientific">Tolypothrix tenuis PCC 7101</name>
    <dbReference type="NCBI Taxonomy" id="231146"/>
    <lineage>
        <taxon>Bacteria</taxon>
        <taxon>Bacillati</taxon>
        <taxon>Cyanobacteriota</taxon>
        <taxon>Cyanophyceae</taxon>
        <taxon>Nostocales</taxon>
        <taxon>Tolypothrichaceae</taxon>
        <taxon>Tolypothrix</taxon>
    </lineage>
</organism>
<accession>A0A1Z4N566</accession>
<keyword evidence="2" id="KW-1185">Reference proteome</keyword>
<dbReference type="Proteomes" id="UP000218785">
    <property type="component" value="Chromosome"/>
</dbReference>
<protein>
    <submittedName>
        <fullName evidence="1">Uncharacterized protein</fullName>
    </submittedName>
</protein>
<evidence type="ECO:0000313" key="1">
    <source>
        <dbReference type="EMBL" id="BAZ00903.1"/>
    </source>
</evidence>
<name>A0A1Z4N566_9CYAN</name>
<sequence>MKLIKKSEKLLLQKMKDMEEIEDINLQEDPLDPLDSPESIEPEQPALNLEYREPDYIPFRNHPVVQSVGNTGWQVSEIWKEIRLDNF</sequence>
<proteinExistence type="predicted"/>
<dbReference type="AlphaFoldDB" id="A0A1Z4N566"/>
<dbReference type="KEGG" id="ttq:NIES37_49010"/>
<dbReference type="EMBL" id="AP018248">
    <property type="protein sequence ID" value="BAZ00903.1"/>
    <property type="molecule type" value="Genomic_DNA"/>
</dbReference>
<evidence type="ECO:0000313" key="2">
    <source>
        <dbReference type="Proteomes" id="UP000218785"/>
    </source>
</evidence>
<gene>
    <name evidence="1" type="ORF">NIES37_49010</name>
</gene>